<name>A0AAD3CIH3_9STRA</name>
<reference evidence="2 3" key="1">
    <citation type="journal article" date="2021" name="Sci. Rep.">
        <title>The genome of the diatom Chaetoceros tenuissimus carries an ancient integrated fragment of an extant virus.</title>
        <authorList>
            <person name="Hongo Y."/>
            <person name="Kimura K."/>
            <person name="Takaki Y."/>
            <person name="Yoshida Y."/>
            <person name="Baba S."/>
            <person name="Kobayashi G."/>
            <person name="Nagasaki K."/>
            <person name="Hano T."/>
            <person name="Tomaru Y."/>
        </authorList>
    </citation>
    <scope>NUCLEOTIDE SEQUENCE [LARGE SCALE GENOMIC DNA]</scope>
    <source>
        <strain evidence="2 3">NIES-3715</strain>
    </source>
</reference>
<feature type="compositionally biased region" description="Low complexity" evidence="1">
    <location>
        <begin position="924"/>
        <end position="935"/>
    </location>
</feature>
<sequence>MVFSFGGASTPAPAPSTGASAAATGGFSFGSSTTSAPTANSNTGGFSSVGVSTNTNTNNAVNSGSNLTIPVFSEVFPNLAAHTHVESILKEMNDPSIQHTDLLLNGQNLIHILSNGDKTFGGLLSKPRVIKCDATGGLGSSTNNPTSVILPNESTPIPLPPSILNTIQTISSMLHVPLEQAASLYKSCILDTLESGCDQTLGDEYTTLYFQKRHQRPNSLGSSFVDKSIEFHDSLGCYYSTKTDDSSDDIIKKAMNLYFLERGMTLHTIEMLIQYRLSALEALQGGKQNELDFELAEIVLKATNQLFDLGLVKNIVKYIEEMTKQNEILKKKICDALDKRDIEKNNGGDFARNQTTSTFGGGAFSQPLQQQALAPVVTDADYAMYDYTLEQRQQACRCLFYLAYHTQLDIQEVICIIDLIQDLTNGEKVGLGSGLPTLDPVRDVTDPYVITSAEDSRSMSDGSFSNMRGNTSAPPQPTKTTKNHQQWKEELLKSLWSVRGLTKATVTTAHADYRGKYLYHSMTLDSHNTQGSASVKSVDGGKPQLLEGVSSLIMALICSFDGKNTLVGRALDSNNHVIINTENKILPLDIIQNIEQILKPIIDRLDPSSTSFANWKRQDIAGMLSASFALLIRPALETSASPSSQSGAGLEFLKDVFRSCLESPTIVKSITFARASLIPCLGDMSMKSSSPTLDNDFSFYMSVISDFTSQYLDAICSFGDLPVSRQKWMHQEEDELQLRYVQEKQRKQLEEWSGKIYNATVLPTEVDISKRPDCLDDIIALAVHICTLCPDCSHKFWTVTEISDDVEEKTVYRLLPSLALKKLEKAHMKDPSLLAVYASFLSALSFTNDLNDVAIGNNGASAIFDWINENARLKSSPTSYNASKHVNWQYLLYSIQWYTDKLSVSDNENGNSTWSNLEEQSKQTSTSNSDNTSYYYGADDNSSKYSTSANEKKIDSLSNTSSSLPSTSQKKELDEKSNMILSSFLVLLSQVALRSEECRRKILSMKMKSRNSRQNSFAEEDDVISILFDLMMTPISHTLKGLVLSTISNFIVPPSKQNQTAEIQDDYKAVVMKCWEMLESSQIIPIAKLGQYSPLANSNIPSYSQSSSTSEKNNWLPPSEQFGIIYDLEYIEAKKGIYSTTEGFLKLLAALFSSDIIPSDLGSSWRPQQGCAPYIEYVTDFLLPRIFQSENQNSLYFASPADKFRLISRSLEAVDAVLCGYSSLETNTPRSVSPPGLITENSLSKDPSTGVELSPLKTIKISGKAAKARKLQNEIRSGPFKLVAPALVSFTDQSVTEDETLYDHSKEMMQVSQKQSDVNGQLTVQSIPRPKSSGYTVLSEILSSVSSFSDFLVEILVESTLSDGISPLSDKILDALFGETSPSFDSAKIGRDAILNDGKRPVSMLTLDSMESDFRALYMDQLLPEPSEESNIDTCSENNILTTSRRDTCFWRESCLYLALKIFCAAGARTELFLRSHSDNFVTFVPTMRFQKRDFGYNQPPHIKNFHLLHLERKLVEKTVSLRKQPGSESFLSLVSQLVGYQSSSLPSENGIGLMAMSLLKFIGTVSPPTDFTRSVFGFANNVDGAVVSSFSSRVAMIPLLKEIPSEIDLCDTILSMVIDSIVDIRDSKQEFAKVLLGISSRTIDQQREFMKRSSEGTEVDLYHGHNLLDTILDLLSSLEFVIDSITAPLASKCFQIIYHLCKWTSNDDLRRGRLCTMTKLRRSGFWQYQLMRFLASSANSQCLLELVLSNSPVHHQFGGEKDFLLTQRDSSLLHSISWLLKGTSYELHALVGGVDFSEVEFYTSASHPGLCRQFLEILLSKETNVLLNALQNIPLSKPLHLGTELLRNRPSKRNMEYASYQMNGVGEVFQGFTLINESKLCENLKMYGDSNNLDKAKLWCSAWNSYVHFVCGSSHFANAWTFLSSTIFSSCGSILLTDYNIHHGSVYDGECAKNILLTLLKIFETKKSSTFGDGRLDIGSIHALSTACIPLSNYILQLHLSNRDEIPVSVSNEDLLSIVQSLISAMSSSTHHDDFTEGLGEEMLLIYSMIISSILESNTALSINKAQDMSSQAKFMDDVIRVCTALTKLSIKRGIDNAEKFTYVSETAQSCLSSILRWLDSLFLHTDQTLQSSLIYKIFTSHQSANSWFAQLVDSIDSGNIALTDLLESIACCNGGTDLLVETGITKKILSIGSLYRSSIVSAQMKYGHEESQYPEFLAEHISLLNMMFASATSEYTLQRLVNDASTFVHVHIESFEDAFKNYPRNEGLLEDFMRTIVFISSPSKQNCKTDLHRVLDEKSLIRIRNLTSQFSMHILQHPFPEFLLPYLPRSVSTLGNQEQVGNWWDAIPEEKDKSGLDSFVLPYPPCGNSFSSMATTDDTKKMPWTLKLYNHVVQAFKCADLSLSFLLNSSSDIEFTSLAISLHRSIEALFAIDSRLSILKGNDGITSMMTFTNITDDNNIDHVRIARELEMNSLQAIMESLSTIVPKLLLTIKESTSHTFASLQNRSYTTSIHALKSSSKLLYDVLNDESIKHVIQKCDSLEFKVSPSSLFDVINDSKNALAMILQRQ</sequence>
<proteinExistence type="predicted"/>
<dbReference type="Proteomes" id="UP001054902">
    <property type="component" value="Unassembled WGS sequence"/>
</dbReference>
<feature type="compositionally biased region" description="Polar residues" evidence="1">
    <location>
        <begin position="909"/>
        <end position="918"/>
    </location>
</feature>
<evidence type="ECO:0000313" key="2">
    <source>
        <dbReference type="EMBL" id="GFH45456.1"/>
    </source>
</evidence>
<feature type="region of interest" description="Disordered" evidence="1">
    <location>
        <begin position="1"/>
        <end position="20"/>
    </location>
</feature>
<feature type="region of interest" description="Disordered" evidence="1">
    <location>
        <begin position="909"/>
        <end position="935"/>
    </location>
</feature>
<evidence type="ECO:0000256" key="1">
    <source>
        <dbReference type="SAM" id="MobiDB-lite"/>
    </source>
</evidence>
<protein>
    <submittedName>
        <fullName evidence="2">Uncharacterized protein</fullName>
    </submittedName>
</protein>
<dbReference type="EMBL" id="BLLK01000020">
    <property type="protein sequence ID" value="GFH45456.1"/>
    <property type="molecule type" value="Genomic_DNA"/>
</dbReference>
<accession>A0AAD3CIH3</accession>
<feature type="region of interest" description="Disordered" evidence="1">
    <location>
        <begin position="455"/>
        <end position="483"/>
    </location>
</feature>
<evidence type="ECO:0000313" key="3">
    <source>
        <dbReference type="Proteomes" id="UP001054902"/>
    </source>
</evidence>
<gene>
    <name evidence="2" type="ORF">CTEN210_01930</name>
</gene>
<comment type="caution">
    <text evidence="2">The sequence shown here is derived from an EMBL/GenBank/DDBJ whole genome shotgun (WGS) entry which is preliminary data.</text>
</comment>
<organism evidence="2 3">
    <name type="scientific">Chaetoceros tenuissimus</name>
    <dbReference type="NCBI Taxonomy" id="426638"/>
    <lineage>
        <taxon>Eukaryota</taxon>
        <taxon>Sar</taxon>
        <taxon>Stramenopiles</taxon>
        <taxon>Ochrophyta</taxon>
        <taxon>Bacillariophyta</taxon>
        <taxon>Coscinodiscophyceae</taxon>
        <taxon>Chaetocerotophycidae</taxon>
        <taxon>Chaetocerotales</taxon>
        <taxon>Chaetocerotaceae</taxon>
        <taxon>Chaetoceros</taxon>
    </lineage>
</organism>
<feature type="compositionally biased region" description="Polar residues" evidence="1">
    <location>
        <begin position="459"/>
        <end position="483"/>
    </location>
</feature>
<keyword evidence="3" id="KW-1185">Reference proteome</keyword>